<feature type="non-terminal residue" evidence="1">
    <location>
        <position position="1"/>
    </location>
</feature>
<organism evidence="1 2">
    <name type="scientific">Racocetra persica</name>
    <dbReference type="NCBI Taxonomy" id="160502"/>
    <lineage>
        <taxon>Eukaryota</taxon>
        <taxon>Fungi</taxon>
        <taxon>Fungi incertae sedis</taxon>
        <taxon>Mucoromycota</taxon>
        <taxon>Glomeromycotina</taxon>
        <taxon>Glomeromycetes</taxon>
        <taxon>Diversisporales</taxon>
        <taxon>Gigasporaceae</taxon>
        <taxon>Racocetra</taxon>
    </lineage>
</organism>
<evidence type="ECO:0000313" key="1">
    <source>
        <dbReference type="EMBL" id="CAG8560455.1"/>
    </source>
</evidence>
<name>A0ACA9M3W3_9GLOM</name>
<gene>
    <name evidence="1" type="ORF">RPERSI_LOCUS4339</name>
</gene>
<accession>A0ACA9M3W3</accession>
<protein>
    <submittedName>
        <fullName evidence="1">16633_t:CDS:1</fullName>
    </submittedName>
</protein>
<dbReference type="Proteomes" id="UP000789920">
    <property type="component" value="Unassembled WGS sequence"/>
</dbReference>
<evidence type="ECO:0000313" key="2">
    <source>
        <dbReference type="Proteomes" id="UP000789920"/>
    </source>
</evidence>
<sequence length="137" mass="15993">IQYSLGDSKGLHSKVFCLFLEVNCHETIKTCREIKVCEIANINIVTTPHYNINPDTDLILHDDNNLNKENQIKINTIGENQDENTSNEKYIIQKTSLKNKIEIMKDLRRLYHARECVKGELYSYMFISMYSNNYNNG</sequence>
<dbReference type="EMBL" id="CAJVQC010005921">
    <property type="protein sequence ID" value="CAG8560455.1"/>
    <property type="molecule type" value="Genomic_DNA"/>
</dbReference>
<proteinExistence type="predicted"/>
<reference evidence="1" key="1">
    <citation type="submission" date="2021-06" db="EMBL/GenBank/DDBJ databases">
        <authorList>
            <person name="Kallberg Y."/>
            <person name="Tangrot J."/>
            <person name="Rosling A."/>
        </authorList>
    </citation>
    <scope>NUCLEOTIDE SEQUENCE</scope>
    <source>
        <strain evidence="1">MA461A</strain>
    </source>
</reference>
<comment type="caution">
    <text evidence="1">The sequence shown here is derived from an EMBL/GenBank/DDBJ whole genome shotgun (WGS) entry which is preliminary data.</text>
</comment>
<keyword evidence="2" id="KW-1185">Reference proteome</keyword>